<dbReference type="Gene3D" id="2.40.290.10">
    <property type="match status" value="1"/>
</dbReference>
<dbReference type="GO" id="GO:0003684">
    <property type="term" value="F:damaged DNA binding"/>
    <property type="evidence" value="ECO:0007669"/>
    <property type="project" value="InterPro"/>
</dbReference>
<dbReference type="OMA" id="NRCLAND"/>
<dbReference type="GO" id="GO:0003678">
    <property type="term" value="F:DNA helicase activity"/>
    <property type="evidence" value="ECO:0007669"/>
    <property type="project" value="InterPro"/>
</dbReference>
<dbReference type="GO" id="GO:0005524">
    <property type="term" value="F:ATP binding"/>
    <property type="evidence" value="ECO:0007669"/>
    <property type="project" value="UniProtKB-KW"/>
</dbReference>
<dbReference type="InterPro" id="IPR005160">
    <property type="entry name" value="Ku_C"/>
</dbReference>
<keyword evidence="10" id="KW-0234">DNA repair</keyword>
<dbReference type="InterPro" id="IPR006164">
    <property type="entry name" value="DNA_bd_Ku70/Ku80"/>
</dbReference>
<evidence type="ECO:0000313" key="14">
    <source>
        <dbReference type="Proteomes" id="UP000694388"/>
    </source>
</evidence>
<evidence type="ECO:0000256" key="7">
    <source>
        <dbReference type="ARBA" id="ARBA00022840"/>
    </source>
</evidence>
<dbReference type="InterPro" id="IPR047087">
    <property type="entry name" value="KU70_core_dom"/>
</dbReference>
<dbReference type="AlphaFoldDB" id="A0A8C4X0Y4"/>
<evidence type="ECO:0000256" key="2">
    <source>
        <dbReference type="ARBA" id="ARBA00005240"/>
    </source>
</evidence>
<reference evidence="13" key="1">
    <citation type="submission" date="2025-08" db="UniProtKB">
        <authorList>
            <consortium name="Ensembl"/>
        </authorList>
    </citation>
    <scope>IDENTIFICATION</scope>
</reference>
<protein>
    <submittedName>
        <fullName evidence="13">X-ray repair complementing defective repair in Chinese hamster cells 6</fullName>
    </submittedName>
</protein>
<dbReference type="GO" id="GO:0016787">
    <property type="term" value="F:hydrolase activity"/>
    <property type="evidence" value="ECO:0007669"/>
    <property type="project" value="UniProtKB-KW"/>
</dbReference>
<dbReference type="PANTHER" id="PTHR12604">
    <property type="entry name" value="KU AUTOANTIGEN DNA HELICASE"/>
    <property type="match status" value="1"/>
</dbReference>
<dbReference type="InterPro" id="IPR027388">
    <property type="entry name" value="Ku70_bridge/pillars_dom_sf"/>
</dbReference>
<dbReference type="GO" id="GO:0042162">
    <property type="term" value="F:telomeric DNA binding"/>
    <property type="evidence" value="ECO:0007669"/>
    <property type="project" value="InterPro"/>
</dbReference>
<evidence type="ECO:0000259" key="12">
    <source>
        <dbReference type="SMART" id="SM00559"/>
    </source>
</evidence>
<dbReference type="FunFam" id="4.10.970.10:FF:000001">
    <property type="entry name" value="X-ray repair cross-complementing protein 6 isoform X1"/>
    <property type="match status" value="1"/>
</dbReference>
<keyword evidence="7" id="KW-0067">ATP-binding</keyword>
<keyword evidence="4" id="KW-0227">DNA damage</keyword>
<organism evidence="13 14">
    <name type="scientific">Eptatretus burgeri</name>
    <name type="common">Inshore hagfish</name>
    <dbReference type="NCBI Taxonomy" id="7764"/>
    <lineage>
        <taxon>Eukaryota</taxon>
        <taxon>Metazoa</taxon>
        <taxon>Chordata</taxon>
        <taxon>Craniata</taxon>
        <taxon>Vertebrata</taxon>
        <taxon>Cyclostomata</taxon>
        <taxon>Myxini</taxon>
        <taxon>Myxiniformes</taxon>
        <taxon>Myxinidae</taxon>
        <taxon>Eptatretinae</taxon>
        <taxon>Eptatretus</taxon>
    </lineage>
</organism>
<dbReference type="GO" id="GO:0003690">
    <property type="term" value="F:double-stranded DNA binding"/>
    <property type="evidence" value="ECO:0007669"/>
    <property type="project" value="TreeGrafter"/>
</dbReference>
<keyword evidence="5" id="KW-0378">Hydrolase</keyword>
<evidence type="ECO:0000256" key="5">
    <source>
        <dbReference type="ARBA" id="ARBA00022801"/>
    </source>
</evidence>
<name>A0A8C4X0Y4_EPTBU</name>
<sequence>PLGTPHSFDLSLFYCDVISHDQSDVVQDAEPASTLDDLQLRLKLRQSRLVMTLGGDVKLGVGVYILVRSASKPTSVKLKRSSNEPVRSKTRLYHAQTARLMLRNDIKKAQTYGKRQIVFERDETEEVCRFFEQGLFLIGFKPLTALKPQDHVRPAQFLYPDESSITGSTRLFVALLERCSARRVFALCRYTARKNLPPRFVALVPQEEEVDEQNVQLMPGGFHMIFLPFADDIMTVEETPVVPVKPELVAKAKNMIQKLSFSFTFCNPVLQTHFNNLEALALDQDVTFQFGELSSHAAVLFFRGMAGGSAPAKKPMAVGSKEDLQAMAKEGTVGRLTVKGLQDVCRTYGIVIPAGARKQELVDAISKHFLI</sequence>
<keyword evidence="8" id="KW-0238">DNA-binding</keyword>
<dbReference type="Gene3D" id="1.10.1600.10">
    <property type="match status" value="1"/>
</dbReference>
<dbReference type="NCBIfam" id="TIGR00578">
    <property type="entry name" value="ku70"/>
    <property type="match status" value="1"/>
</dbReference>
<dbReference type="SUPFAM" id="SSF68906">
    <property type="entry name" value="SAP domain"/>
    <property type="match status" value="1"/>
</dbReference>
<evidence type="ECO:0000256" key="8">
    <source>
        <dbReference type="ARBA" id="ARBA00023125"/>
    </source>
</evidence>
<dbReference type="GO" id="GO:0006310">
    <property type="term" value="P:DNA recombination"/>
    <property type="evidence" value="ECO:0007669"/>
    <property type="project" value="UniProtKB-KW"/>
</dbReference>
<evidence type="ECO:0000256" key="1">
    <source>
        <dbReference type="ARBA" id="ARBA00004123"/>
    </source>
</evidence>
<dbReference type="Ensembl" id="ENSEBUT00000025231.1">
    <property type="protein sequence ID" value="ENSEBUP00000024654.1"/>
    <property type="gene ID" value="ENSEBUG00000015214.1"/>
</dbReference>
<evidence type="ECO:0000256" key="11">
    <source>
        <dbReference type="ARBA" id="ARBA00023242"/>
    </source>
</evidence>
<dbReference type="Proteomes" id="UP000694388">
    <property type="component" value="Unplaced"/>
</dbReference>
<dbReference type="Pfam" id="PF02735">
    <property type="entry name" value="Ku"/>
    <property type="match status" value="1"/>
</dbReference>
<evidence type="ECO:0000256" key="4">
    <source>
        <dbReference type="ARBA" id="ARBA00022763"/>
    </source>
</evidence>
<evidence type="ECO:0000313" key="13">
    <source>
        <dbReference type="Ensembl" id="ENSEBUP00000024654.1"/>
    </source>
</evidence>
<keyword evidence="14" id="KW-1185">Reference proteome</keyword>
<evidence type="ECO:0000256" key="6">
    <source>
        <dbReference type="ARBA" id="ARBA00022806"/>
    </source>
</evidence>
<comment type="subcellular location">
    <subcellularLocation>
        <location evidence="1">Nucleus</location>
    </subcellularLocation>
</comment>
<accession>A0A8C4X0Y4</accession>
<dbReference type="SMART" id="SM00559">
    <property type="entry name" value="Ku78"/>
    <property type="match status" value="1"/>
</dbReference>
<dbReference type="GO" id="GO:0000723">
    <property type="term" value="P:telomere maintenance"/>
    <property type="evidence" value="ECO:0007669"/>
    <property type="project" value="InterPro"/>
</dbReference>
<keyword evidence="9" id="KW-0233">DNA recombination</keyword>
<dbReference type="FunFam" id="2.40.290.10:FF:000001">
    <property type="entry name" value="X-ray repair cross complementing 6"/>
    <property type="match status" value="1"/>
</dbReference>
<dbReference type="GO" id="GO:0043564">
    <property type="term" value="C:Ku70:Ku80 complex"/>
    <property type="evidence" value="ECO:0007669"/>
    <property type="project" value="InterPro"/>
</dbReference>
<evidence type="ECO:0000256" key="3">
    <source>
        <dbReference type="ARBA" id="ARBA00022741"/>
    </source>
</evidence>
<dbReference type="InterPro" id="IPR006165">
    <property type="entry name" value="Ku70"/>
</dbReference>
<keyword evidence="3" id="KW-0547">Nucleotide-binding</keyword>
<dbReference type="PANTHER" id="PTHR12604:SF2">
    <property type="entry name" value="X-RAY REPAIR CROSS-COMPLEMENTING PROTEIN 6"/>
    <property type="match status" value="1"/>
</dbReference>
<evidence type="ECO:0000256" key="9">
    <source>
        <dbReference type="ARBA" id="ARBA00023172"/>
    </source>
</evidence>
<evidence type="ECO:0000256" key="10">
    <source>
        <dbReference type="ARBA" id="ARBA00023204"/>
    </source>
</evidence>
<dbReference type="SUPFAM" id="SSF100939">
    <property type="entry name" value="SPOC domain-like"/>
    <property type="match status" value="1"/>
</dbReference>
<dbReference type="Gene3D" id="4.10.970.10">
    <property type="entry name" value="Ku70, bridge and pillars"/>
    <property type="match status" value="1"/>
</dbReference>
<dbReference type="InterPro" id="IPR036361">
    <property type="entry name" value="SAP_dom_sf"/>
</dbReference>
<dbReference type="InterPro" id="IPR016194">
    <property type="entry name" value="SPOC-like_C_dom_sf"/>
</dbReference>
<dbReference type="GO" id="GO:0006303">
    <property type="term" value="P:double-strand break repair via nonhomologous end joining"/>
    <property type="evidence" value="ECO:0007669"/>
    <property type="project" value="InterPro"/>
</dbReference>
<keyword evidence="11" id="KW-0539">Nucleus</keyword>
<dbReference type="Pfam" id="PF03730">
    <property type="entry name" value="Ku_C"/>
    <property type="match status" value="1"/>
</dbReference>
<keyword evidence="6" id="KW-0347">Helicase</keyword>
<dbReference type="CDD" id="cd00788">
    <property type="entry name" value="KU70"/>
    <property type="match status" value="1"/>
</dbReference>
<dbReference type="Gene3D" id="1.10.720.30">
    <property type="entry name" value="SAP domain"/>
    <property type="match status" value="1"/>
</dbReference>
<proteinExistence type="inferred from homology"/>
<comment type="similarity">
    <text evidence="2">Belongs to the ku70 family.</text>
</comment>
<reference evidence="13" key="2">
    <citation type="submission" date="2025-09" db="UniProtKB">
        <authorList>
            <consortium name="Ensembl"/>
        </authorList>
    </citation>
    <scope>IDENTIFICATION</scope>
</reference>
<feature type="domain" description="Ku" evidence="12">
    <location>
        <begin position="98"/>
        <end position="244"/>
    </location>
</feature>
<dbReference type="GeneTree" id="ENSGT00940000153239"/>